<dbReference type="InterPro" id="IPR050832">
    <property type="entry name" value="Bact_Acetyltransf"/>
</dbReference>
<dbReference type="EMBL" id="JAUJYW010000002">
    <property type="protein sequence ID" value="MDN8598507.1"/>
    <property type="molecule type" value="Genomic_DNA"/>
</dbReference>
<sequence length="175" mass="19112">MAATHSCFILDAERIRNRINELSDVLEDCVNQGASVSFVFPFGREKSLPFWTAVAEGVAGGERIVLAAENGAGVIIGTVQLLLDQPENQPHRADVAKLLVHSSARRSGIARRLMEMLEICAKQNHKSLLVLDTATGSGAELFYQNCGWQKAGEIPEYAQMPDGTLTGTTVFYKYL</sequence>
<accession>A0ABT8PR94</accession>
<dbReference type="PROSITE" id="PS51186">
    <property type="entry name" value="GNAT"/>
    <property type="match status" value="1"/>
</dbReference>
<reference evidence="4 5" key="1">
    <citation type="submission" date="2023-07" db="EMBL/GenBank/DDBJ databases">
        <title>Citrobacter selenititolerans sp. nov., isolated from seleniferous soil.</title>
        <authorList>
            <person name="Zhang S."/>
            <person name="Li K."/>
            <person name="Peng J."/>
            <person name="Wang H."/>
            <person name="Sun J."/>
            <person name="Guo Y."/>
        </authorList>
    </citation>
    <scope>NUCLEOTIDE SEQUENCE [LARGE SCALE GENOMIC DNA]</scope>
    <source>
        <strain evidence="4 5">S2-9</strain>
    </source>
</reference>
<feature type="domain" description="N-acetyltransferase" evidence="3">
    <location>
        <begin position="20"/>
        <end position="175"/>
    </location>
</feature>
<gene>
    <name evidence="4" type="ORF">Q0A17_03615</name>
</gene>
<dbReference type="InterPro" id="IPR016181">
    <property type="entry name" value="Acyl_CoA_acyltransferase"/>
</dbReference>
<comment type="caution">
    <text evidence="4">The sequence shown here is derived from an EMBL/GenBank/DDBJ whole genome shotgun (WGS) entry which is preliminary data.</text>
</comment>
<protein>
    <submittedName>
        <fullName evidence="4">GNAT family N-acetyltransferase</fullName>
    </submittedName>
</protein>
<keyword evidence="5" id="KW-1185">Reference proteome</keyword>
<dbReference type="Pfam" id="PF13508">
    <property type="entry name" value="Acetyltransf_7"/>
    <property type="match status" value="1"/>
</dbReference>
<proteinExistence type="predicted"/>
<dbReference type="Proteomes" id="UP001174867">
    <property type="component" value="Unassembled WGS sequence"/>
</dbReference>
<evidence type="ECO:0000259" key="3">
    <source>
        <dbReference type="PROSITE" id="PS51186"/>
    </source>
</evidence>
<dbReference type="Gene3D" id="3.40.630.30">
    <property type="match status" value="1"/>
</dbReference>
<evidence type="ECO:0000313" key="5">
    <source>
        <dbReference type="Proteomes" id="UP001174867"/>
    </source>
</evidence>
<evidence type="ECO:0000313" key="4">
    <source>
        <dbReference type="EMBL" id="MDN8598507.1"/>
    </source>
</evidence>
<dbReference type="InterPro" id="IPR000182">
    <property type="entry name" value="GNAT_dom"/>
</dbReference>
<dbReference type="CDD" id="cd04301">
    <property type="entry name" value="NAT_SF"/>
    <property type="match status" value="1"/>
</dbReference>
<evidence type="ECO:0000256" key="1">
    <source>
        <dbReference type="ARBA" id="ARBA00022679"/>
    </source>
</evidence>
<keyword evidence="1" id="KW-0808">Transferase</keyword>
<dbReference type="SUPFAM" id="SSF55729">
    <property type="entry name" value="Acyl-CoA N-acyltransferases (Nat)"/>
    <property type="match status" value="1"/>
</dbReference>
<name>A0ABT8PR94_9ENTR</name>
<evidence type="ECO:0000256" key="2">
    <source>
        <dbReference type="ARBA" id="ARBA00023315"/>
    </source>
</evidence>
<organism evidence="4 5">
    <name type="scientific">Citrobacter enshiensis</name>
    <dbReference type="NCBI Taxonomy" id="2971264"/>
    <lineage>
        <taxon>Bacteria</taxon>
        <taxon>Pseudomonadati</taxon>
        <taxon>Pseudomonadota</taxon>
        <taxon>Gammaproteobacteria</taxon>
        <taxon>Enterobacterales</taxon>
        <taxon>Enterobacteriaceae</taxon>
        <taxon>Citrobacter</taxon>
    </lineage>
</organism>
<keyword evidence="2" id="KW-0012">Acyltransferase</keyword>
<dbReference type="PANTHER" id="PTHR43877">
    <property type="entry name" value="AMINOALKYLPHOSPHONATE N-ACETYLTRANSFERASE-RELATED-RELATED"/>
    <property type="match status" value="1"/>
</dbReference>
<dbReference type="RefSeq" id="WP_276291789.1">
    <property type="nucleotide sequence ID" value="NZ_CP119862.1"/>
</dbReference>